<evidence type="ECO:0008006" key="7">
    <source>
        <dbReference type="Google" id="ProtNLM"/>
    </source>
</evidence>
<dbReference type="InterPro" id="IPR044549">
    <property type="entry name" value="bHLH_AtIBH1-like"/>
</dbReference>
<dbReference type="CDD" id="cd11444">
    <property type="entry name" value="bHLH_AtIBH1_like"/>
    <property type="match status" value="1"/>
</dbReference>
<accession>A0A8D9G9Z7</accession>
<dbReference type="AlphaFoldDB" id="A0A8D9G9Z7"/>
<reference evidence="5 6" key="1">
    <citation type="submission" date="2021-07" db="EMBL/GenBank/DDBJ databases">
        <authorList>
            <consortium name="Genoscope - CEA"/>
            <person name="William W."/>
        </authorList>
    </citation>
    <scope>NUCLEOTIDE SEQUENCE [LARGE SCALE GENOMIC DNA]</scope>
</reference>
<evidence type="ECO:0000256" key="1">
    <source>
        <dbReference type="ARBA" id="ARBA00004123"/>
    </source>
</evidence>
<keyword evidence="2" id="KW-0805">Transcription regulation</keyword>
<sequence>FYRVIIPCLDNILSSHYINQKNILTSFTIMGVTLEGQRKESVWVSMRRQRARRALVKKIMIRPKKNLEASRRPCRAIHKRVKTLKELVPNTKSSEGLDGLFRQTADYILALEMKVRVMQTIVQVLTETDCM</sequence>
<dbReference type="InterPro" id="IPR044660">
    <property type="entry name" value="IBH1-like"/>
</dbReference>
<evidence type="ECO:0000256" key="3">
    <source>
        <dbReference type="ARBA" id="ARBA00023163"/>
    </source>
</evidence>
<dbReference type="PANTHER" id="PTHR33124:SF39">
    <property type="entry name" value="TRANSCRIPTION FACTOR UPBEAT1"/>
    <property type="match status" value="1"/>
</dbReference>
<protein>
    <recommendedName>
        <fullName evidence="7">BHLH domain-containing protein</fullName>
    </recommendedName>
</protein>
<dbReference type="GO" id="GO:0005634">
    <property type="term" value="C:nucleus"/>
    <property type="evidence" value="ECO:0007669"/>
    <property type="project" value="UniProtKB-SubCell"/>
</dbReference>
<comment type="subcellular location">
    <subcellularLocation>
        <location evidence="1">Nucleus</location>
    </subcellularLocation>
</comment>
<evidence type="ECO:0000256" key="2">
    <source>
        <dbReference type="ARBA" id="ARBA00023015"/>
    </source>
</evidence>
<keyword evidence="3" id="KW-0804">Transcription</keyword>
<organism evidence="5 6">
    <name type="scientific">Brassica campestris</name>
    <name type="common">Field mustard</name>
    <dbReference type="NCBI Taxonomy" id="3711"/>
    <lineage>
        <taxon>Eukaryota</taxon>
        <taxon>Viridiplantae</taxon>
        <taxon>Streptophyta</taxon>
        <taxon>Embryophyta</taxon>
        <taxon>Tracheophyta</taxon>
        <taxon>Spermatophyta</taxon>
        <taxon>Magnoliopsida</taxon>
        <taxon>eudicotyledons</taxon>
        <taxon>Gunneridae</taxon>
        <taxon>Pentapetalae</taxon>
        <taxon>rosids</taxon>
        <taxon>malvids</taxon>
        <taxon>Brassicales</taxon>
        <taxon>Brassicaceae</taxon>
        <taxon>Brassiceae</taxon>
        <taxon>Brassica</taxon>
    </lineage>
</organism>
<feature type="non-terminal residue" evidence="5">
    <location>
        <position position="1"/>
    </location>
</feature>
<dbReference type="EMBL" id="LS974621">
    <property type="protein sequence ID" value="CAG7873541.1"/>
    <property type="molecule type" value="Genomic_DNA"/>
</dbReference>
<name>A0A8D9G9Z7_BRACM</name>
<evidence type="ECO:0000313" key="5">
    <source>
        <dbReference type="EMBL" id="CAG7873541.1"/>
    </source>
</evidence>
<proteinExistence type="predicted"/>
<dbReference type="Proteomes" id="UP000694005">
    <property type="component" value="Chromosome A05"/>
</dbReference>
<dbReference type="Gramene" id="A05p00620.2_BraZ1">
    <property type="protein sequence ID" value="A05p00620.2_BraZ1.CDS.1"/>
    <property type="gene ID" value="A05g00620.2_BraZ1"/>
</dbReference>
<evidence type="ECO:0000313" key="6">
    <source>
        <dbReference type="Proteomes" id="UP000694005"/>
    </source>
</evidence>
<dbReference type="PANTHER" id="PTHR33124">
    <property type="entry name" value="TRANSCRIPTION FACTOR IBH1-LIKE 1"/>
    <property type="match status" value="1"/>
</dbReference>
<keyword evidence="4" id="KW-0539">Nucleus</keyword>
<gene>
    <name evidence="5" type="ORF">BRAPAZ1V2_A05P00620.2</name>
</gene>
<dbReference type="GO" id="GO:0006355">
    <property type="term" value="P:regulation of DNA-templated transcription"/>
    <property type="evidence" value="ECO:0007669"/>
    <property type="project" value="InterPro"/>
</dbReference>
<evidence type="ECO:0000256" key="4">
    <source>
        <dbReference type="ARBA" id="ARBA00023242"/>
    </source>
</evidence>